<dbReference type="SUPFAM" id="SSF53098">
    <property type="entry name" value="Ribonuclease H-like"/>
    <property type="match status" value="1"/>
</dbReference>
<dbReference type="InterPro" id="IPR008906">
    <property type="entry name" value="HATC_C_dom"/>
</dbReference>
<dbReference type="GO" id="GO:0005634">
    <property type="term" value="C:nucleus"/>
    <property type="evidence" value="ECO:0007669"/>
    <property type="project" value="UniProtKB-SubCell"/>
</dbReference>
<dbReference type="InterPro" id="IPR012337">
    <property type="entry name" value="RNaseH-like_sf"/>
</dbReference>
<feature type="region of interest" description="Disordered" evidence="9">
    <location>
        <begin position="44"/>
        <end position="157"/>
    </location>
</feature>
<evidence type="ECO:0000256" key="2">
    <source>
        <dbReference type="ARBA" id="ARBA00022723"/>
    </source>
</evidence>
<feature type="compositionally biased region" description="Low complexity" evidence="9">
    <location>
        <begin position="117"/>
        <end position="130"/>
    </location>
</feature>
<protein>
    <submittedName>
        <fullName evidence="12">E3 SUMO-protein ligase ZBED1</fullName>
    </submittedName>
</protein>
<keyword evidence="13" id="KW-1185">Reference proteome</keyword>
<dbReference type="EMBL" id="JAHWGI010000005">
    <property type="protein sequence ID" value="KAK3907296.1"/>
    <property type="molecule type" value="Genomic_DNA"/>
</dbReference>
<dbReference type="SMART" id="SM00614">
    <property type="entry name" value="ZnF_BED"/>
    <property type="match status" value="1"/>
</dbReference>
<dbReference type="PANTHER" id="PTHR46481">
    <property type="entry name" value="ZINC FINGER BED DOMAIN-CONTAINING PROTEIN 4"/>
    <property type="match status" value="1"/>
</dbReference>
<evidence type="ECO:0000256" key="3">
    <source>
        <dbReference type="ARBA" id="ARBA00022771"/>
    </source>
</evidence>
<evidence type="ECO:0000256" key="7">
    <source>
        <dbReference type="ARBA" id="ARBA00023163"/>
    </source>
</evidence>
<keyword evidence="5" id="KW-0805">Transcription regulation</keyword>
<keyword evidence="6" id="KW-0238">DNA-binding</keyword>
<dbReference type="GO" id="GO:0003677">
    <property type="term" value="F:DNA binding"/>
    <property type="evidence" value="ECO:0007669"/>
    <property type="project" value="UniProtKB-KW"/>
</dbReference>
<comment type="caution">
    <text evidence="12">The sequence shown here is derived from an EMBL/GenBank/DDBJ whole genome shotgun (WGS) entry which is preliminary data.</text>
</comment>
<evidence type="ECO:0000256" key="9">
    <source>
        <dbReference type="SAM" id="MobiDB-lite"/>
    </source>
</evidence>
<dbReference type="InterPro" id="IPR003656">
    <property type="entry name" value="Znf_BED"/>
</dbReference>
<dbReference type="Pfam" id="PF02892">
    <property type="entry name" value="zf-BED"/>
    <property type="match status" value="1"/>
</dbReference>
<proteinExistence type="predicted"/>
<evidence type="ECO:0000256" key="5">
    <source>
        <dbReference type="ARBA" id="ARBA00023015"/>
    </source>
</evidence>
<evidence type="ECO:0000313" key="13">
    <source>
        <dbReference type="Proteomes" id="UP001219518"/>
    </source>
</evidence>
<name>A0AAE1L4V2_9NEOP</name>
<keyword evidence="7" id="KW-0804">Transcription</keyword>
<dbReference type="Pfam" id="PF05699">
    <property type="entry name" value="Dimer_Tnp_hAT"/>
    <property type="match status" value="1"/>
</dbReference>
<dbReference type="InterPro" id="IPR036236">
    <property type="entry name" value="Znf_C2H2_sf"/>
</dbReference>
<keyword evidence="2" id="KW-0479">Metal-binding</keyword>
<evidence type="ECO:0000259" key="11">
    <source>
        <dbReference type="Pfam" id="PF05699"/>
    </source>
</evidence>
<evidence type="ECO:0000259" key="10">
    <source>
        <dbReference type="Pfam" id="PF02892"/>
    </source>
</evidence>
<dbReference type="GO" id="GO:0008270">
    <property type="term" value="F:zinc ion binding"/>
    <property type="evidence" value="ECO:0007669"/>
    <property type="project" value="UniProtKB-KW"/>
</dbReference>
<evidence type="ECO:0000256" key="8">
    <source>
        <dbReference type="ARBA" id="ARBA00023242"/>
    </source>
</evidence>
<evidence type="ECO:0000256" key="6">
    <source>
        <dbReference type="ARBA" id="ARBA00023125"/>
    </source>
</evidence>
<evidence type="ECO:0000256" key="1">
    <source>
        <dbReference type="ARBA" id="ARBA00004123"/>
    </source>
</evidence>
<reference evidence="12" key="1">
    <citation type="submission" date="2021-07" db="EMBL/GenBank/DDBJ databases">
        <authorList>
            <person name="Catto M.A."/>
            <person name="Jacobson A."/>
            <person name="Kennedy G."/>
            <person name="Labadie P."/>
            <person name="Hunt B.G."/>
            <person name="Srinivasan R."/>
        </authorList>
    </citation>
    <scope>NUCLEOTIDE SEQUENCE</scope>
    <source>
        <strain evidence="12">PL_HMW_Pooled</strain>
        <tissue evidence="12">Head</tissue>
    </source>
</reference>
<dbReference type="SUPFAM" id="SSF57667">
    <property type="entry name" value="beta-beta-alpha zinc fingers"/>
    <property type="match status" value="1"/>
</dbReference>
<sequence length="716" mass="78794">MPAGHSAVWAHFKKTNPSTIQCLHCNQPLKYHKSTSSAINHLRSKHGIDLTAGPVTGRGRGRGRGSSVPGAGALQECLRVTQLTPTRPGSQSPDPDDPLPVTGSTSPTVIPVLPTTSAFSSAFASSQSSQEDVTEVSRPSKRPRTSPTLTPSRSGSLTAAFDRQRGFKSGALSDKVTDAILFMIAHDYQPIQIVENRGFQRLLRVLVPLYKVPVRTTFTNRLYEKYGALREKYRLAFLNITEVSLTMDIWTHQHTTKGYLGITSHFLESADEKDGEDLKSVCIGVVPLSARHTADYISEVLAQVCSDWGILLDHVVAVVTDGGANIKKAAKDTFGESKHLTCFAHLIQHIPNKSIEETPGLRAAKPPRAPAAAPPLPGLIDKVKRIVTYFRQSTNAADILKENQMKEGKKESECLKLIQDVETRWNSTLDMLERFVKLYNHVGTALLSIVSRENPPPDMVSASELSTLRGMIELLAPIKRITVELCAEKVTSVSKIIPMTNILKKKISTAPAQDDQILRTLQGKMVANIEACLGHVERVRIYGMATTLDPRFKNKMFESPIQLTNSVSYVTTLLKTTATARRNTPSPQPAAQVQTQVDDFWGDFDTQVAVQQQSTSLEYTAAGLPIELKTFLDLPREGRDTDPVRYWRRAAAQFPNLAAVARRHLATPATSVPSERLFSTAGYIASERRSRLKPSLLQALLFLGSLSEEEWGLVSH</sequence>
<dbReference type="PANTHER" id="PTHR46481:SF10">
    <property type="entry name" value="ZINC FINGER BED DOMAIN-CONTAINING PROTEIN 39"/>
    <property type="match status" value="1"/>
</dbReference>
<dbReference type="GO" id="GO:0009791">
    <property type="term" value="P:post-embryonic development"/>
    <property type="evidence" value="ECO:0007669"/>
    <property type="project" value="UniProtKB-ARBA"/>
</dbReference>
<keyword evidence="4" id="KW-0862">Zinc</keyword>
<evidence type="ECO:0000313" key="12">
    <source>
        <dbReference type="EMBL" id="KAK3907296.1"/>
    </source>
</evidence>
<keyword evidence="3" id="KW-0863">Zinc-finger</keyword>
<dbReference type="GO" id="GO:0046983">
    <property type="term" value="F:protein dimerization activity"/>
    <property type="evidence" value="ECO:0007669"/>
    <property type="project" value="InterPro"/>
</dbReference>
<keyword evidence="8" id="KW-0539">Nucleus</keyword>
<dbReference type="GO" id="GO:0016874">
    <property type="term" value="F:ligase activity"/>
    <property type="evidence" value="ECO:0007669"/>
    <property type="project" value="UniProtKB-KW"/>
</dbReference>
<feature type="compositionally biased region" description="Polar residues" evidence="9">
    <location>
        <begin position="81"/>
        <end position="93"/>
    </location>
</feature>
<feature type="compositionally biased region" description="Polar residues" evidence="9">
    <location>
        <begin position="145"/>
        <end position="157"/>
    </location>
</feature>
<dbReference type="SUPFAM" id="SSF140996">
    <property type="entry name" value="Hermes dimerisation domain"/>
    <property type="match status" value="1"/>
</dbReference>
<dbReference type="Proteomes" id="UP001219518">
    <property type="component" value="Unassembled WGS sequence"/>
</dbReference>
<dbReference type="AlphaFoldDB" id="A0AAE1L4V2"/>
<comment type="subcellular location">
    <subcellularLocation>
        <location evidence="1">Nucleus</location>
    </subcellularLocation>
</comment>
<feature type="domain" description="HAT C-terminal dimerisation" evidence="11">
    <location>
        <begin position="628"/>
        <end position="703"/>
    </location>
</feature>
<gene>
    <name evidence="12" type="ORF">KUF71_018124</name>
</gene>
<keyword evidence="12" id="KW-0436">Ligase</keyword>
<accession>A0AAE1L4V2</accession>
<reference evidence="12" key="2">
    <citation type="journal article" date="2023" name="BMC Genomics">
        <title>Pest status, molecular evolution, and epigenetic factors derived from the genome assembly of Frankliniella fusca, a thysanopteran phytovirus vector.</title>
        <authorList>
            <person name="Catto M.A."/>
            <person name="Labadie P.E."/>
            <person name="Jacobson A.L."/>
            <person name="Kennedy G.G."/>
            <person name="Srinivasan R."/>
            <person name="Hunt B.G."/>
        </authorList>
    </citation>
    <scope>NUCLEOTIDE SEQUENCE</scope>
    <source>
        <strain evidence="12">PL_HMW_Pooled</strain>
    </source>
</reference>
<dbReference type="InterPro" id="IPR052035">
    <property type="entry name" value="ZnF_BED_domain_contain"/>
</dbReference>
<evidence type="ECO:0000256" key="4">
    <source>
        <dbReference type="ARBA" id="ARBA00022833"/>
    </source>
</evidence>
<feature type="domain" description="BED-type" evidence="10">
    <location>
        <begin position="6"/>
        <end position="46"/>
    </location>
</feature>
<organism evidence="12 13">
    <name type="scientific">Frankliniella fusca</name>
    <dbReference type="NCBI Taxonomy" id="407009"/>
    <lineage>
        <taxon>Eukaryota</taxon>
        <taxon>Metazoa</taxon>
        <taxon>Ecdysozoa</taxon>
        <taxon>Arthropoda</taxon>
        <taxon>Hexapoda</taxon>
        <taxon>Insecta</taxon>
        <taxon>Pterygota</taxon>
        <taxon>Neoptera</taxon>
        <taxon>Paraneoptera</taxon>
        <taxon>Thysanoptera</taxon>
        <taxon>Terebrantia</taxon>
        <taxon>Thripoidea</taxon>
        <taxon>Thripidae</taxon>
        <taxon>Frankliniella</taxon>
    </lineage>
</organism>